<evidence type="ECO:0000313" key="7">
    <source>
        <dbReference type="EMBL" id="MFC0308373.1"/>
    </source>
</evidence>
<dbReference type="InterPro" id="IPR036937">
    <property type="entry name" value="Adhesion_dom_fimbrial_sf"/>
</dbReference>
<reference evidence="7 8" key="1">
    <citation type="submission" date="2024-09" db="EMBL/GenBank/DDBJ databases">
        <authorList>
            <person name="Sun Q."/>
            <person name="Mori K."/>
        </authorList>
    </citation>
    <scope>NUCLEOTIDE SEQUENCE [LARGE SCALE GENOMIC DNA]</scope>
    <source>
        <strain evidence="7 8">CCM 7539</strain>
    </source>
</reference>
<feature type="domain" description="Fimbrial-type adhesion" evidence="6">
    <location>
        <begin position="28"/>
        <end position="194"/>
    </location>
</feature>
<dbReference type="InterPro" id="IPR000259">
    <property type="entry name" value="Adhesion_dom_fimbrial"/>
</dbReference>
<comment type="subcellular location">
    <subcellularLocation>
        <location evidence="1">Fimbrium</location>
    </subcellularLocation>
</comment>
<evidence type="ECO:0000313" key="8">
    <source>
        <dbReference type="Proteomes" id="UP001589767"/>
    </source>
</evidence>
<evidence type="ECO:0000256" key="3">
    <source>
        <dbReference type="ARBA" id="ARBA00022729"/>
    </source>
</evidence>
<gene>
    <name evidence="7" type="ORF">ACFFHK_01460</name>
</gene>
<dbReference type="RefSeq" id="WP_382368215.1">
    <property type="nucleotide sequence ID" value="NZ_JBHLWB010000001.1"/>
</dbReference>
<dbReference type="PANTHER" id="PTHR33420">
    <property type="entry name" value="FIMBRIAL SUBUNIT ELFA-RELATED"/>
    <property type="match status" value="1"/>
</dbReference>
<dbReference type="SUPFAM" id="SSF49401">
    <property type="entry name" value="Bacterial adhesins"/>
    <property type="match status" value="1"/>
</dbReference>
<evidence type="ECO:0000256" key="5">
    <source>
        <dbReference type="SAM" id="SignalP"/>
    </source>
</evidence>
<keyword evidence="4" id="KW-0281">Fimbrium</keyword>
<evidence type="ECO:0000256" key="4">
    <source>
        <dbReference type="ARBA" id="ARBA00023263"/>
    </source>
</evidence>
<feature type="signal peptide" evidence="5">
    <location>
        <begin position="1"/>
        <end position="22"/>
    </location>
</feature>
<dbReference type="Gene3D" id="2.60.40.1090">
    <property type="entry name" value="Fimbrial-type adhesion domain"/>
    <property type="match status" value="1"/>
</dbReference>
<evidence type="ECO:0000259" key="6">
    <source>
        <dbReference type="Pfam" id="PF00419"/>
    </source>
</evidence>
<evidence type="ECO:0000256" key="1">
    <source>
        <dbReference type="ARBA" id="ARBA00004561"/>
    </source>
</evidence>
<sequence length="194" mass="20408">MKKLALVALVGAAFAISQGASAKDGTVNFTGEIVDSSCVVKTESQNLTVTLPRIDKKALTADGQVAGKVPFEITLESCPATVTSQGDKTSLDKVKAYFHYDTSKINANGRVINTYTEANSKTKAANVDIQILDSADKVIDISAVTSDSNSVENSAATTLSNGTVKLRYYAQYYATGVTSPGLVSGSVDYTIAYQ</sequence>
<dbReference type="InterPro" id="IPR050263">
    <property type="entry name" value="Bact_Fimbrial_Adh_Pro"/>
</dbReference>
<comment type="caution">
    <text evidence="7">The sequence shown here is derived from an EMBL/GenBank/DDBJ whole genome shotgun (WGS) entry which is preliminary data.</text>
</comment>
<evidence type="ECO:0000256" key="2">
    <source>
        <dbReference type="ARBA" id="ARBA00006671"/>
    </source>
</evidence>
<name>A0ABV6GYC9_9PAST</name>
<keyword evidence="8" id="KW-1185">Reference proteome</keyword>
<keyword evidence="3 5" id="KW-0732">Signal</keyword>
<protein>
    <submittedName>
        <fullName evidence="7">Fimbrial protein</fullName>
    </submittedName>
</protein>
<feature type="chain" id="PRO_5045848204" evidence="5">
    <location>
        <begin position="23"/>
        <end position="194"/>
    </location>
</feature>
<dbReference type="Pfam" id="PF00419">
    <property type="entry name" value="Fimbrial"/>
    <property type="match status" value="1"/>
</dbReference>
<proteinExistence type="inferred from homology"/>
<organism evidence="7 8">
    <name type="scientific">Gallibacterium trehalosifermentans</name>
    <dbReference type="NCBI Taxonomy" id="516935"/>
    <lineage>
        <taxon>Bacteria</taxon>
        <taxon>Pseudomonadati</taxon>
        <taxon>Pseudomonadota</taxon>
        <taxon>Gammaproteobacteria</taxon>
        <taxon>Pasteurellales</taxon>
        <taxon>Pasteurellaceae</taxon>
        <taxon>Gallibacterium</taxon>
    </lineage>
</organism>
<comment type="similarity">
    <text evidence="2">Belongs to the fimbrial protein family.</text>
</comment>
<accession>A0ABV6GYC9</accession>
<dbReference type="InterPro" id="IPR008966">
    <property type="entry name" value="Adhesion_dom_sf"/>
</dbReference>
<dbReference type="Proteomes" id="UP001589767">
    <property type="component" value="Unassembled WGS sequence"/>
</dbReference>
<dbReference type="PANTHER" id="PTHR33420:SF3">
    <property type="entry name" value="FIMBRIAL SUBUNIT ELFA"/>
    <property type="match status" value="1"/>
</dbReference>
<dbReference type="EMBL" id="JBHLWB010000001">
    <property type="protein sequence ID" value="MFC0308373.1"/>
    <property type="molecule type" value="Genomic_DNA"/>
</dbReference>